<dbReference type="AlphaFoldDB" id="A0AAE0L6U1"/>
<gene>
    <name evidence="1" type="ORF">CYMTET_17593</name>
</gene>
<protein>
    <submittedName>
        <fullName evidence="1">Uncharacterized protein</fullName>
    </submittedName>
</protein>
<comment type="caution">
    <text evidence="1">The sequence shown here is derived from an EMBL/GenBank/DDBJ whole genome shotgun (WGS) entry which is preliminary data.</text>
</comment>
<proteinExistence type="predicted"/>
<evidence type="ECO:0000313" key="1">
    <source>
        <dbReference type="EMBL" id="KAK3274216.1"/>
    </source>
</evidence>
<organism evidence="1 2">
    <name type="scientific">Cymbomonas tetramitiformis</name>
    <dbReference type="NCBI Taxonomy" id="36881"/>
    <lineage>
        <taxon>Eukaryota</taxon>
        <taxon>Viridiplantae</taxon>
        <taxon>Chlorophyta</taxon>
        <taxon>Pyramimonadophyceae</taxon>
        <taxon>Pyramimonadales</taxon>
        <taxon>Pyramimonadaceae</taxon>
        <taxon>Cymbomonas</taxon>
    </lineage>
</organism>
<dbReference type="Proteomes" id="UP001190700">
    <property type="component" value="Unassembled WGS sequence"/>
</dbReference>
<accession>A0AAE0L6U1</accession>
<reference evidence="1 2" key="1">
    <citation type="journal article" date="2015" name="Genome Biol. Evol.">
        <title>Comparative Genomics of a Bacterivorous Green Alga Reveals Evolutionary Causalities and Consequences of Phago-Mixotrophic Mode of Nutrition.</title>
        <authorList>
            <person name="Burns J.A."/>
            <person name="Paasch A."/>
            <person name="Narechania A."/>
            <person name="Kim E."/>
        </authorList>
    </citation>
    <scope>NUCLEOTIDE SEQUENCE [LARGE SCALE GENOMIC DNA]</scope>
    <source>
        <strain evidence="1 2">PLY_AMNH</strain>
    </source>
</reference>
<keyword evidence="2" id="KW-1185">Reference proteome</keyword>
<dbReference type="EMBL" id="LGRX02007847">
    <property type="protein sequence ID" value="KAK3274216.1"/>
    <property type="molecule type" value="Genomic_DNA"/>
</dbReference>
<sequence>MYGLSVGEPAQVTRGAGSWVNPDFELLTQRLDKIASAAGISLTAASFVEHPESPVPELPETVRATCIEAAQVESAPADRAAVAVGGPADGVRRVIRPWHLRGSRDGPAGWVPYDAVRHATSH</sequence>
<evidence type="ECO:0000313" key="2">
    <source>
        <dbReference type="Proteomes" id="UP001190700"/>
    </source>
</evidence>
<name>A0AAE0L6U1_9CHLO</name>